<reference evidence="1" key="2">
    <citation type="submission" date="2025-08" db="UniProtKB">
        <authorList>
            <consortium name="Ensembl"/>
        </authorList>
    </citation>
    <scope>IDENTIFICATION</scope>
</reference>
<dbReference type="Proteomes" id="UP000472267">
    <property type="component" value="Chromosome 16"/>
</dbReference>
<accession>A0A672FY97</accession>
<reference evidence="1" key="1">
    <citation type="submission" date="2019-06" db="EMBL/GenBank/DDBJ databases">
        <authorList>
            <consortium name="Wellcome Sanger Institute Data Sharing"/>
        </authorList>
    </citation>
    <scope>NUCLEOTIDE SEQUENCE [LARGE SCALE GENOMIC DNA]</scope>
</reference>
<proteinExistence type="predicted"/>
<dbReference type="AlphaFoldDB" id="A0A672FY97"/>
<protein>
    <submittedName>
        <fullName evidence="1">Uncharacterized protein</fullName>
    </submittedName>
</protein>
<evidence type="ECO:0000313" key="2">
    <source>
        <dbReference type="Proteomes" id="UP000472267"/>
    </source>
</evidence>
<dbReference type="InParanoid" id="A0A672FY97"/>
<reference evidence="1" key="3">
    <citation type="submission" date="2025-09" db="UniProtKB">
        <authorList>
            <consortium name="Ensembl"/>
        </authorList>
    </citation>
    <scope>IDENTIFICATION</scope>
</reference>
<name>A0A672FY97_SALFA</name>
<dbReference type="Ensembl" id="ENSSFAT00005011414.1">
    <property type="protein sequence ID" value="ENSSFAP00005010942.1"/>
    <property type="gene ID" value="ENSSFAG00005006138.1"/>
</dbReference>
<evidence type="ECO:0000313" key="1">
    <source>
        <dbReference type="Ensembl" id="ENSSFAP00005010942.1"/>
    </source>
</evidence>
<dbReference type="OMA" id="VWARVCH"/>
<sequence>VLEVQVFGFLQGDEELRVVGVTPLIGHRQDAGARVPHVEVFILKLAAVDGLASCAVALGDVSTLRHQRERLWYDPVEDGVPQPEALLSGTQSPEVLCRLGYNVGEELDSDAAAASFTRSCILSLHWLI</sequence>
<organism evidence="1 2">
    <name type="scientific">Salarias fasciatus</name>
    <name type="common">Jewelled blenny</name>
    <name type="synonym">Blennius fasciatus</name>
    <dbReference type="NCBI Taxonomy" id="181472"/>
    <lineage>
        <taxon>Eukaryota</taxon>
        <taxon>Metazoa</taxon>
        <taxon>Chordata</taxon>
        <taxon>Craniata</taxon>
        <taxon>Vertebrata</taxon>
        <taxon>Euteleostomi</taxon>
        <taxon>Actinopterygii</taxon>
        <taxon>Neopterygii</taxon>
        <taxon>Teleostei</taxon>
        <taxon>Neoteleostei</taxon>
        <taxon>Acanthomorphata</taxon>
        <taxon>Ovalentaria</taxon>
        <taxon>Blenniimorphae</taxon>
        <taxon>Blenniiformes</taxon>
        <taxon>Blennioidei</taxon>
        <taxon>Blenniidae</taxon>
        <taxon>Salariinae</taxon>
        <taxon>Salarias</taxon>
    </lineage>
</organism>
<keyword evidence="2" id="KW-1185">Reference proteome</keyword>